<keyword evidence="2" id="KW-0732">Signal</keyword>
<organism evidence="3 4">
    <name type="scientific">Skeletonema marinoi</name>
    <dbReference type="NCBI Taxonomy" id="267567"/>
    <lineage>
        <taxon>Eukaryota</taxon>
        <taxon>Sar</taxon>
        <taxon>Stramenopiles</taxon>
        <taxon>Ochrophyta</taxon>
        <taxon>Bacillariophyta</taxon>
        <taxon>Coscinodiscophyceae</taxon>
        <taxon>Thalassiosirophycidae</taxon>
        <taxon>Thalassiosirales</taxon>
        <taxon>Skeletonemataceae</taxon>
        <taxon>Skeletonema</taxon>
        <taxon>Skeletonema marinoi-dohrnii complex</taxon>
    </lineage>
</organism>
<evidence type="ECO:0000313" key="4">
    <source>
        <dbReference type="Proteomes" id="UP001224775"/>
    </source>
</evidence>
<dbReference type="Proteomes" id="UP001224775">
    <property type="component" value="Unassembled WGS sequence"/>
</dbReference>
<dbReference type="InterPro" id="IPR017136">
    <property type="entry name" value="UCP037205"/>
</dbReference>
<comment type="caution">
    <text evidence="3">The sequence shown here is derived from an EMBL/GenBank/DDBJ whole genome shotgun (WGS) entry which is preliminary data.</text>
</comment>
<dbReference type="PANTHER" id="PTHR37463">
    <property type="entry name" value="GSL3115 PROTEIN"/>
    <property type="match status" value="1"/>
</dbReference>
<dbReference type="PANTHER" id="PTHR37463:SF1">
    <property type="entry name" value="DUF2256 DOMAIN-CONTAINING PROTEIN"/>
    <property type="match status" value="1"/>
</dbReference>
<reference evidence="3" key="1">
    <citation type="submission" date="2023-06" db="EMBL/GenBank/DDBJ databases">
        <title>Survivors Of The Sea: Transcriptome response of Skeletonema marinoi to long-term dormancy.</title>
        <authorList>
            <person name="Pinder M.I.M."/>
            <person name="Kourtchenko O."/>
            <person name="Robertson E.K."/>
            <person name="Larsson T."/>
            <person name="Maumus F."/>
            <person name="Osuna-Cruz C.M."/>
            <person name="Vancaester E."/>
            <person name="Stenow R."/>
            <person name="Vandepoele K."/>
            <person name="Ploug H."/>
            <person name="Bruchert V."/>
            <person name="Godhe A."/>
            <person name="Topel M."/>
        </authorList>
    </citation>
    <scope>NUCLEOTIDE SEQUENCE</scope>
    <source>
        <strain evidence="3">R05AC</strain>
    </source>
</reference>
<evidence type="ECO:0008006" key="5">
    <source>
        <dbReference type="Google" id="ProtNLM"/>
    </source>
</evidence>
<dbReference type="Pfam" id="PF10013">
    <property type="entry name" value="DUF2256"/>
    <property type="match status" value="1"/>
</dbReference>
<keyword evidence="4" id="KW-1185">Reference proteome</keyword>
<evidence type="ECO:0000256" key="1">
    <source>
        <dbReference type="SAM" id="MobiDB-lite"/>
    </source>
</evidence>
<gene>
    <name evidence="3" type="ORF">QTG54_003496</name>
</gene>
<feature type="signal peptide" evidence="2">
    <location>
        <begin position="1"/>
        <end position="20"/>
    </location>
</feature>
<proteinExistence type="predicted"/>
<protein>
    <recommendedName>
        <fullName evidence="5">DUF2256 domain-containing protein</fullName>
    </recommendedName>
</protein>
<sequence>MKRQVHRLQLIAAAWLLASSSSLIGRSCSSFILPSSTVAHSKIISAASSSTRITTRLFGRGRGGNDKKEKKPSKSNLPEKICVVCNRPFTWRKKWERSWDEVTCCSKSCNAKRRSMKDDS</sequence>
<dbReference type="EMBL" id="JATAAI010000005">
    <property type="protein sequence ID" value="KAK1745572.1"/>
    <property type="molecule type" value="Genomic_DNA"/>
</dbReference>
<evidence type="ECO:0000256" key="2">
    <source>
        <dbReference type="SAM" id="SignalP"/>
    </source>
</evidence>
<evidence type="ECO:0000313" key="3">
    <source>
        <dbReference type="EMBL" id="KAK1745572.1"/>
    </source>
</evidence>
<feature type="chain" id="PRO_5042149665" description="DUF2256 domain-containing protein" evidence="2">
    <location>
        <begin position="21"/>
        <end position="120"/>
    </location>
</feature>
<name>A0AAD9DFT8_9STRA</name>
<accession>A0AAD9DFT8</accession>
<feature type="region of interest" description="Disordered" evidence="1">
    <location>
        <begin position="56"/>
        <end position="76"/>
    </location>
</feature>
<dbReference type="AlphaFoldDB" id="A0AAD9DFT8"/>